<dbReference type="GO" id="GO:0016301">
    <property type="term" value="F:kinase activity"/>
    <property type="evidence" value="ECO:0007669"/>
    <property type="project" value="UniProtKB-KW"/>
</dbReference>
<dbReference type="OrthoDB" id="9775849at2"/>
<dbReference type="SUPFAM" id="SSF53613">
    <property type="entry name" value="Ribokinase-like"/>
    <property type="match status" value="1"/>
</dbReference>
<protein>
    <recommendedName>
        <fullName evidence="4">Carbohydrate kinase PfkB domain-containing protein</fullName>
    </recommendedName>
</protein>
<dbReference type="Proteomes" id="UP000051886">
    <property type="component" value="Unassembled WGS sequence"/>
</dbReference>
<evidence type="ECO:0000256" key="2">
    <source>
        <dbReference type="ARBA" id="ARBA00022679"/>
    </source>
</evidence>
<evidence type="ECO:0000256" key="3">
    <source>
        <dbReference type="ARBA" id="ARBA00022777"/>
    </source>
</evidence>
<dbReference type="STRING" id="449659.IV66_GL000480"/>
<dbReference type="Gene3D" id="3.40.1190.20">
    <property type="match status" value="1"/>
</dbReference>
<organism evidence="5 6">
    <name type="scientific">Ligilactobacillus pobuzihii</name>
    <dbReference type="NCBI Taxonomy" id="449659"/>
    <lineage>
        <taxon>Bacteria</taxon>
        <taxon>Bacillati</taxon>
        <taxon>Bacillota</taxon>
        <taxon>Bacilli</taxon>
        <taxon>Lactobacillales</taxon>
        <taxon>Lactobacillaceae</taxon>
        <taxon>Ligilactobacillus</taxon>
    </lineage>
</organism>
<proteinExistence type="inferred from homology"/>
<sequence length="290" mass="32283">MSLMVKEYVVGLGDNVVDYYKNQNIKFPGGNAVNFSVFAPKKIVNSFYVGSLARDDDGDLILDSLKQEDVNTQFCNRIDGQTEKTFVNIVNGDRQFLDSVRGQRTLPSLENPKLLKLTREALVVYSSCHSNSEKAIGKLHTNGSTIAYDFSEMGKYHSDEYLENVAKNVDIAQFSLSDSPVGDKERILETCTKVGTKFVLFTNGGKSPVLFDCRNDRKFVGQINYDPHPIDTMGAGDTFFSNLVVFMLSKEKDLLEISDKKINDGLSFAAKAALRTIQRSGSYGYGKKIK</sequence>
<dbReference type="PANTHER" id="PTHR43085:SF41">
    <property type="entry name" value="FRUCTOSELYSINE 6-KINASE"/>
    <property type="match status" value="1"/>
</dbReference>
<dbReference type="InterPro" id="IPR029056">
    <property type="entry name" value="Ribokinase-like"/>
</dbReference>
<keyword evidence="2" id="KW-0808">Transferase</keyword>
<dbReference type="EMBL" id="JQCN01000011">
    <property type="protein sequence ID" value="KRO01293.1"/>
    <property type="molecule type" value="Genomic_DNA"/>
</dbReference>
<evidence type="ECO:0000259" key="4">
    <source>
        <dbReference type="Pfam" id="PF00294"/>
    </source>
</evidence>
<dbReference type="InterPro" id="IPR050306">
    <property type="entry name" value="PfkB_Carbo_kinase"/>
</dbReference>
<accession>A0A0R2LQA0</accession>
<reference evidence="5 6" key="1">
    <citation type="journal article" date="2015" name="Genome Announc.">
        <title>Expanding the biotechnology potential of lactobacilli through comparative genomics of 213 strains and associated genera.</title>
        <authorList>
            <person name="Sun Z."/>
            <person name="Harris H.M."/>
            <person name="McCann A."/>
            <person name="Guo C."/>
            <person name="Argimon S."/>
            <person name="Zhang W."/>
            <person name="Yang X."/>
            <person name="Jeffery I.B."/>
            <person name="Cooney J.C."/>
            <person name="Kagawa T.F."/>
            <person name="Liu W."/>
            <person name="Song Y."/>
            <person name="Salvetti E."/>
            <person name="Wrobel A."/>
            <person name="Rasinkangas P."/>
            <person name="Parkhill J."/>
            <person name="Rea M.C."/>
            <person name="O'Sullivan O."/>
            <person name="Ritari J."/>
            <person name="Douillard F.P."/>
            <person name="Paul Ross R."/>
            <person name="Yang R."/>
            <person name="Briner A.E."/>
            <person name="Felis G.E."/>
            <person name="de Vos W.M."/>
            <person name="Barrangou R."/>
            <person name="Klaenhammer T.R."/>
            <person name="Caufield P.W."/>
            <person name="Cui Y."/>
            <person name="Zhang H."/>
            <person name="O'Toole P.W."/>
        </authorList>
    </citation>
    <scope>NUCLEOTIDE SEQUENCE [LARGE SCALE GENOMIC DNA]</scope>
    <source>
        <strain evidence="5 6">NBRC 103219</strain>
    </source>
</reference>
<evidence type="ECO:0000256" key="1">
    <source>
        <dbReference type="ARBA" id="ARBA00010688"/>
    </source>
</evidence>
<keyword evidence="6" id="KW-1185">Reference proteome</keyword>
<dbReference type="InterPro" id="IPR011611">
    <property type="entry name" value="PfkB_dom"/>
</dbReference>
<dbReference type="Pfam" id="PF00294">
    <property type="entry name" value="PfkB"/>
    <property type="match status" value="1"/>
</dbReference>
<dbReference type="PATRIC" id="fig|449659.4.peg.482"/>
<keyword evidence="3" id="KW-0418">Kinase</keyword>
<evidence type="ECO:0000313" key="6">
    <source>
        <dbReference type="Proteomes" id="UP000051886"/>
    </source>
</evidence>
<comment type="similarity">
    <text evidence="1">Belongs to the carbohydrate kinase PfkB family.</text>
</comment>
<feature type="domain" description="Carbohydrate kinase PfkB" evidence="4">
    <location>
        <begin position="20"/>
        <end position="282"/>
    </location>
</feature>
<dbReference type="AlphaFoldDB" id="A0A0R2LQA0"/>
<gene>
    <name evidence="5" type="ORF">IV66_GL000480</name>
</gene>
<evidence type="ECO:0000313" key="5">
    <source>
        <dbReference type="EMBL" id="KRO01293.1"/>
    </source>
</evidence>
<dbReference type="PANTHER" id="PTHR43085">
    <property type="entry name" value="HEXOKINASE FAMILY MEMBER"/>
    <property type="match status" value="1"/>
</dbReference>
<comment type="caution">
    <text evidence="5">The sequence shown here is derived from an EMBL/GenBank/DDBJ whole genome shotgun (WGS) entry which is preliminary data.</text>
</comment>
<name>A0A0R2LQA0_9LACO</name>